<dbReference type="AlphaFoldDB" id="A0A8S4S5Z6"/>
<dbReference type="InterPro" id="IPR052790">
    <property type="entry name" value="YEATS_domain"/>
</dbReference>
<dbReference type="PANTHER" id="PTHR47827">
    <property type="entry name" value="AHD DOMAIN-CONTAINING PROTEIN"/>
    <property type="match status" value="1"/>
</dbReference>
<dbReference type="CDD" id="cd16906">
    <property type="entry name" value="YEATS_AF-9_like"/>
    <property type="match status" value="1"/>
</dbReference>
<name>A0A8S4S5Z6_9NEOP</name>
<accession>A0A8S4S5Z6</accession>
<proteinExistence type="predicted"/>
<keyword evidence="5" id="KW-1185">Reference proteome</keyword>
<dbReference type="EMBL" id="CAKXAJ010026073">
    <property type="protein sequence ID" value="CAH2254242.1"/>
    <property type="molecule type" value="Genomic_DNA"/>
</dbReference>
<dbReference type="InterPro" id="IPR055129">
    <property type="entry name" value="YEATS_dom"/>
</dbReference>
<dbReference type="Pfam" id="PF03366">
    <property type="entry name" value="YEATS"/>
    <property type="match status" value="1"/>
</dbReference>
<dbReference type="Gene3D" id="2.60.40.1970">
    <property type="entry name" value="YEATS domain"/>
    <property type="match status" value="1"/>
</dbReference>
<keyword evidence="1 2" id="KW-0539">Nucleus</keyword>
<dbReference type="OrthoDB" id="10053467at2759"/>
<dbReference type="PANTHER" id="PTHR47827:SF3">
    <property type="entry name" value="AF-9 ANC1 HOMOLOGY DOMAIN-CONTAINING PROTEIN"/>
    <property type="match status" value="1"/>
</dbReference>
<dbReference type="GO" id="GO:0003682">
    <property type="term" value="F:chromatin binding"/>
    <property type="evidence" value="ECO:0007669"/>
    <property type="project" value="TreeGrafter"/>
</dbReference>
<organism evidence="4 5">
    <name type="scientific">Pararge aegeria aegeria</name>
    <dbReference type="NCBI Taxonomy" id="348720"/>
    <lineage>
        <taxon>Eukaryota</taxon>
        <taxon>Metazoa</taxon>
        <taxon>Ecdysozoa</taxon>
        <taxon>Arthropoda</taxon>
        <taxon>Hexapoda</taxon>
        <taxon>Insecta</taxon>
        <taxon>Pterygota</taxon>
        <taxon>Neoptera</taxon>
        <taxon>Endopterygota</taxon>
        <taxon>Lepidoptera</taxon>
        <taxon>Glossata</taxon>
        <taxon>Ditrysia</taxon>
        <taxon>Papilionoidea</taxon>
        <taxon>Nymphalidae</taxon>
        <taxon>Satyrinae</taxon>
        <taxon>Satyrini</taxon>
        <taxon>Parargina</taxon>
        <taxon>Pararge</taxon>
    </lineage>
</organism>
<protein>
    <submittedName>
        <fullName evidence="4">Jg7262 protein</fullName>
    </submittedName>
</protein>
<sequence>MTEGPPYQHEKPMCIRIWLEVGHACEPRQSASGRALSLDWRVWVRGARGDISAFVHKVVFDLHPPSAFVYPKRVLQEPPYEIKESGCASIDIPIHVYLKFSSKPKKICLRYSLYIENNNKASSESRCVYYDFENPSETLFGALMKGGGEVIARTGSFNNSGKLVVLFSDDDRPDNLKTTKLKRFKYVKPIRCKHGAKRLTIPCTLSEVCPKCGESINADFRKQLRAVAMTEDEINRVSQLYLSYSSYEKSADGLRLPPLSDPIYRVPELPPSLRGALASIEADYAMQ</sequence>
<dbReference type="GO" id="GO:0008023">
    <property type="term" value="C:transcription elongation factor complex"/>
    <property type="evidence" value="ECO:0007669"/>
    <property type="project" value="TreeGrafter"/>
</dbReference>
<evidence type="ECO:0000256" key="2">
    <source>
        <dbReference type="PROSITE-ProRule" id="PRU00376"/>
    </source>
</evidence>
<gene>
    <name evidence="4" type="primary">jg7262</name>
    <name evidence="4" type="ORF">PAEG_LOCUS22635</name>
</gene>
<feature type="domain" description="YEATS" evidence="3">
    <location>
        <begin position="3"/>
        <end position="146"/>
    </location>
</feature>
<evidence type="ECO:0000313" key="4">
    <source>
        <dbReference type="EMBL" id="CAH2254242.1"/>
    </source>
</evidence>
<dbReference type="InterPro" id="IPR038704">
    <property type="entry name" value="YEAST_sf"/>
</dbReference>
<reference evidence="4" key="1">
    <citation type="submission" date="2022-03" db="EMBL/GenBank/DDBJ databases">
        <authorList>
            <person name="Lindestad O."/>
        </authorList>
    </citation>
    <scope>NUCLEOTIDE SEQUENCE</scope>
</reference>
<dbReference type="GO" id="GO:0045893">
    <property type="term" value="P:positive regulation of DNA-templated transcription"/>
    <property type="evidence" value="ECO:0007669"/>
    <property type="project" value="TreeGrafter"/>
</dbReference>
<comment type="subcellular location">
    <subcellularLocation>
        <location evidence="2">Nucleus</location>
    </subcellularLocation>
</comment>
<evidence type="ECO:0000256" key="1">
    <source>
        <dbReference type="ARBA" id="ARBA00023242"/>
    </source>
</evidence>
<evidence type="ECO:0000259" key="3">
    <source>
        <dbReference type="PROSITE" id="PS51037"/>
    </source>
</evidence>
<comment type="caution">
    <text evidence="4">The sequence shown here is derived from an EMBL/GenBank/DDBJ whole genome shotgun (WGS) entry which is preliminary data.</text>
</comment>
<evidence type="ECO:0000313" key="5">
    <source>
        <dbReference type="Proteomes" id="UP000838756"/>
    </source>
</evidence>
<dbReference type="PROSITE" id="PS51037">
    <property type="entry name" value="YEATS"/>
    <property type="match status" value="1"/>
</dbReference>
<dbReference type="Proteomes" id="UP000838756">
    <property type="component" value="Unassembled WGS sequence"/>
</dbReference>